<protein>
    <submittedName>
        <fullName evidence="9">Thyrotropin-releasing hormone receptor</fullName>
    </submittedName>
</protein>
<comment type="similarity">
    <text evidence="5">Belongs to the G-protein coupled receptor 1 family.</text>
</comment>
<evidence type="ECO:0000256" key="2">
    <source>
        <dbReference type="ARBA" id="ARBA00022692"/>
    </source>
</evidence>
<dbReference type="Proteomes" id="UP000735302">
    <property type="component" value="Unassembled WGS sequence"/>
</dbReference>
<reference evidence="9 10" key="1">
    <citation type="journal article" date="2021" name="Elife">
        <title>Chloroplast acquisition without the gene transfer in kleptoplastic sea slugs, Plakobranchus ocellatus.</title>
        <authorList>
            <person name="Maeda T."/>
            <person name="Takahashi S."/>
            <person name="Yoshida T."/>
            <person name="Shimamura S."/>
            <person name="Takaki Y."/>
            <person name="Nagai Y."/>
            <person name="Toyoda A."/>
            <person name="Suzuki Y."/>
            <person name="Arimoto A."/>
            <person name="Ishii H."/>
            <person name="Satoh N."/>
            <person name="Nishiyama T."/>
            <person name="Hasebe M."/>
            <person name="Maruyama T."/>
            <person name="Minagawa J."/>
            <person name="Obokata J."/>
            <person name="Shigenobu S."/>
        </authorList>
    </citation>
    <scope>NUCLEOTIDE SEQUENCE [LARGE SCALE GENOMIC DNA]</scope>
</reference>
<dbReference type="SUPFAM" id="SSF81321">
    <property type="entry name" value="Family A G protein-coupled receptor-like"/>
    <property type="match status" value="1"/>
</dbReference>
<feature type="transmembrane region" description="Helical" evidence="7">
    <location>
        <begin position="350"/>
        <end position="373"/>
    </location>
</feature>
<dbReference type="GO" id="GO:0016020">
    <property type="term" value="C:membrane"/>
    <property type="evidence" value="ECO:0007669"/>
    <property type="project" value="UniProtKB-SubCell"/>
</dbReference>
<feature type="transmembrane region" description="Helical" evidence="7">
    <location>
        <begin position="157"/>
        <end position="181"/>
    </location>
</feature>
<evidence type="ECO:0000259" key="8">
    <source>
        <dbReference type="PROSITE" id="PS50262"/>
    </source>
</evidence>
<evidence type="ECO:0000313" key="10">
    <source>
        <dbReference type="Proteomes" id="UP000735302"/>
    </source>
</evidence>
<comment type="caution">
    <text evidence="9">The sequence shown here is derived from an EMBL/GenBank/DDBJ whole genome shotgun (WGS) entry which is preliminary data.</text>
</comment>
<accession>A0AAV4BMT1</accession>
<evidence type="ECO:0000256" key="5">
    <source>
        <dbReference type="RuleBase" id="RU000688"/>
    </source>
</evidence>
<feature type="compositionally biased region" description="Basic and acidic residues" evidence="6">
    <location>
        <begin position="241"/>
        <end position="264"/>
    </location>
</feature>
<dbReference type="InterPro" id="IPR052954">
    <property type="entry name" value="GPCR-Ligand_Int"/>
</dbReference>
<evidence type="ECO:0000313" key="9">
    <source>
        <dbReference type="EMBL" id="GFO20199.1"/>
    </source>
</evidence>
<feature type="transmembrane region" description="Helical" evidence="7">
    <location>
        <begin position="306"/>
        <end position="330"/>
    </location>
</feature>
<feature type="domain" description="G-protein coupled receptors family 1 profile" evidence="8">
    <location>
        <begin position="60"/>
        <end position="370"/>
    </location>
</feature>
<keyword evidence="4 7" id="KW-0472">Membrane</keyword>
<feature type="compositionally biased region" description="Polar residues" evidence="6">
    <location>
        <begin position="405"/>
        <end position="429"/>
    </location>
</feature>
<sequence>MSNFTNNNGLDLDSLDKLLGENGITYNVSTLDPRYYQLQKVANDIQRYYLIVLAVIGVPSNVLTVATILSMNALSPATFFVVLLAAFDGSALVLKLIGNQLGRSDLHNRAWFCQFLEPLSVSFATTANWILVLICLERFISVCYPLKKVYLFTKRRSYISAAILVATLFSLIMSLLGVMRIPTRTGCSVRTRFTWFFQYVWLLYINPGLYFFLPFGLISALTGCIIYGLRKSRKHRLSLIRKSETQPESGEEMRTLNTRGEDGGAGRPSSAGFGAPRRSRAQSAPVTPTALHNKKMLNSTARVERTITLMLIVAAGIFLVLSLPMCLYQLVFRFYTDLGAKTVEQAQWRLFYMIAFLLLDSSHAVNFFLYFFIAKRFRVQLWRILTGQAFRCTRRLSRRGRNFGAYSTRSGQGTMSKSSQATESTDVLV</sequence>
<comment type="subcellular location">
    <subcellularLocation>
        <location evidence="1">Membrane</location>
    </subcellularLocation>
</comment>
<evidence type="ECO:0000256" key="1">
    <source>
        <dbReference type="ARBA" id="ARBA00004370"/>
    </source>
</evidence>
<name>A0AAV4BMT1_9GAST</name>
<keyword evidence="10" id="KW-1185">Reference proteome</keyword>
<dbReference type="Pfam" id="PF00001">
    <property type="entry name" value="7tm_1"/>
    <property type="match status" value="1"/>
</dbReference>
<feature type="transmembrane region" description="Helical" evidence="7">
    <location>
        <begin position="48"/>
        <end position="70"/>
    </location>
</feature>
<dbReference type="PROSITE" id="PS00237">
    <property type="entry name" value="G_PROTEIN_RECEP_F1_1"/>
    <property type="match status" value="1"/>
</dbReference>
<dbReference type="GO" id="GO:0004930">
    <property type="term" value="F:G protein-coupled receptor activity"/>
    <property type="evidence" value="ECO:0007669"/>
    <property type="project" value="UniProtKB-KW"/>
</dbReference>
<keyword evidence="3 7" id="KW-1133">Transmembrane helix</keyword>
<dbReference type="Gene3D" id="1.20.1070.10">
    <property type="entry name" value="Rhodopsin 7-helix transmembrane proteins"/>
    <property type="match status" value="1"/>
</dbReference>
<dbReference type="InterPro" id="IPR000276">
    <property type="entry name" value="GPCR_Rhodpsn"/>
</dbReference>
<dbReference type="AlphaFoldDB" id="A0AAV4BMT1"/>
<feature type="region of interest" description="Disordered" evidence="6">
    <location>
        <begin position="403"/>
        <end position="429"/>
    </location>
</feature>
<keyword evidence="5" id="KW-0297">G-protein coupled receptor</keyword>
<evidence type="ECO:0000256" key="6">
    <source>
        <dbReference type="SAM" id="MobiDB-lite"/>
    </source>
</evidence>
<dbReference type="EMBL" id="BLXT01005154">
    <property type="protein sequence ID" value="GFO20199.1"/>
    <property type="molecule type" value="Genomic_DNA"/>
</dbReference>
<organism evidence="9 10">
    <name type="scientific">Plakobranchus ocellatus</name>
    <dbReference type="NCBI Taxonomy" id="259542"/>
    <lineage>
        <taxon>Eukaryota</taxon>
        <taxon>Metazoa</taxon>
        <taxon>Spiralia</taxon>
        <taxon>Lophotrochozoa</taxon>
        <taxon>Mollusca</taxon>
        <taxon>Gastropoda</taxon>
        <taxon>Heterobranchia</taxon>
        <taxon>Euthyneura</taxon>
        <taxon>Panpulmonata</taxon>
        <taxon>Sacoglossa</taxon>
        <taxon>Placobranchoidea</taxon>
        <taxon>Plakobranchidae</taxon>
        <taxon>Plakobranchus</taxon>
    </lineage>
</organism>
<dbReference type="PANTHER" id="PTHR46641:SF2">
    <property type="entry name" value="FMRFAMIDE RECEPTOR"/>
    <property type="match status" value="1"/>
</dbReference>
<gene>
    <name evidence="9" type="ORF">PoB_004670400</name>
</gene>
<evidence type="ECO:0000256" key="4">
    <source>
        <dbReference type="ARBA" id="ARBA00023136"/>
    </source>
</evidence>
<evidence type="ECO:0000256" key="7">
    <source>
        <dbReference type="SAM" id="Phobius"/>
    </source>
</evidence>
<evidence type="ECO:0000256" key="3">
    <source>
        <dbReference type="ARBA" id="ARBA00022989"/>
    </source>
</evidence>
<dbReference type="PROSITE" id="PS50262">
    <property type="entry name" value="G_PROTEIN_RECEP_F1_2"/>
    <property type="match status" value="1"/>
</dbReference>
<keyword evidence="2 5" id="KW-0812">Transmembrane</keyword>
<keyword evidence="5 9" id="KW-0675">Receptor</keyword>
<proteinExistence type="inferred from homology"/>
<dbReference type="InterPro" id="IPR017452">
    <property type="entry name" value="GPCR_Rhodpsn_7TM"/>
</dbReference>
<feature type="transmembrane region" description="Helical" evidence="7">
    <location>
        <begin position="201"/>
        <end position="229"/>
    </location>
</feature>
<dbReference type="PRINTS" id="PR00237">
    <property type="entry name" value="GPCRRHODOPSN"/>
</dbReference>
<feature type="region of interest" description="Disordered" evidence="6">
    <location>
        <begin position="240"/>
        <end position="287"/>
    </location>
</feature>
<keyword evidence="5" id="KW-0807">Transducer</keyword>
<feature type="transmembrane region" description="Helical" evidence="7">
    <location>
        <begin position="77"/>
        <end position="98"/>
    </location>
</feature>
<dbReference type="PANTHER" id="PTHR46641">
    <property type="entry name" value="FMRFAMIDE RECEPTOR-RELATED"/>
    <property type="match status" value="1"/>
</dbReference>